<evidence type="ECO:0000256" key="1">
    <source>
        <dbReference type="SAM" id="Phobius"/>
    </source>
</evidence>
<name>A0AB33ECS3_9PSED</name>
<proteinExistence type="predicted"/>
<reference evidence="2 3" key="1">
    <citation type="submission" date="2017-09" db="EMBL/GenBank/DDBJ databases">
        <title>Complete Genome sequence of Lysobacter capsici KNU-15.</title>
        <authorList>
            <person name="Kim M.-C."/>
            <person name="Yi H."/>
            <person name="Lee D.-W."/>
            <person name="Shin J.-H."/>
        </authorList>
    </citation>
    <scope>NUCLEOTIDE SEQUENCE [LARGE SCALE GENOMIC DNA]</scope>
    <source>
        <strain evidence="2 3">KNU-15</strain>
    </source>
</reference>
<dbReference type="Proteomes" id="UP000218385">
    <property type="component" value="Chromosome"/>
</dbReference>
<dbReference type="AlphaFoldDB" id="A0AB33ECS3"/>
<organism evidence="2 3">
    <name type="scientific">Pseudomonas frederiksbergensis</name>
    <dbReference type="NCBI Taxonomy" id="104087"/>
    <lineage>
        <taxon>Bacteria</taxon>
        <taxon>Pseudomonadati</taxon>
        <taxon>Pseudomonadota</taxon>
        <taxon>Gammaproteobacteria</taxon>
        <taxon>Pseudomonadales</taxon>
        <taxon>Pseudomonadaceae</taxon>
        <taxon>Pseudomonas</taxon>
    </lineage>
</organism>
<feature type="transmembrane region" description="Helical" evidence="1">
    <location>
        <begin position="21"/>
        <end position="38"/>
    </location>
</feature>
<protein>
    <submittedName>
        <fullName evidence="2">Uncharacterized protein</fullName>
    </submittedName>
</protein>
<gene>
    <name evidence="2" type="ORF">CNN82_17640</name>
</gene>
<accession>A0AB33ECS3</accession>
<keyword evidence="1" id="KW-1133">Transmembrane helix</keyword>
<evidence type="ECO:0000313" key="2">
    <source>
        <dbReference type="EMBL" id="ATE78164.1"/>
    </source>
</evidence>
<dbReference type="EMBL" id="CP023466">
    <property type="protein sequence ID" value="ATE78164.1"/>
    <property type="molecule type" value="Genomic_DNA"/>
</dbReference>
<keyword evidence="1" id="KW-0812">Transmembrane</keyword>
<evidence type="ECO:0000313" key="3">
    <source>
        <dbReference type="Proteomes" id="UP000218385"/>
    </source>
</evidence>
<keyword evidence="1" id="KW-0472">Membrane</keyword>
<sequence length="99" mass="11307">MHLISRRTFNNDQDCALYNRIAWHLLPFLFVLCVLAFIDRVNVVCRPTCRSVALATLEALSGRLTAVVALHWGCSRRNNPTAMPWPFRKGDRANRKPVS</sequence>